<dbReference type="EMBL" id="LT598447">
    <property type="protein sequence ID" value="SCV05483.1"/>
    <property type="molecule type" value="Genomic_DNA"/>
</dbReference>
<dbReference type="AlphaFoldDB" id="A0A1G4KLM7"/>
<name>A0A1G4KLM7_9SACH</name>
<sequence>MEPQDISTAANVHPVELCVYSVLSNNLDGIYQSVNELRESQALLVVKLRQIRASLKEEHDFYTESEGLRDECNRLKELKERTDALVEKYKALLNACL</sequence>
<dbReference type="Proteomes" id="UP000189911">
    <property type="component" value="Chromosome H"/>
</dbReference>
<keyword evidence="1" id="KW-0175">Coiled coil</keyword>
<evidence type="ECO:0000313" key="3">
    <source>
        <dbReference type="Proteomes" id="UP000189911"/>
    </source>
</evidence>
<reference evidence="3" key="1">
    <citation type="submission" date="2016-03" db="EMBL/GenBank/DDBJ databases">
        <authorList>
            <person name="Devillers Hugo."/>
        </authorList>
    </citation>
    <scope>NUCLEOTIDE SEQUENCE [LARGE SCALE GENOMIC DNA]</scope>
</reference>
<organism evidence="2 3">
    <name type="scientific">Lachancea nothofagi CBS 11611</name>
    <dbReference type="NCBI Taxonomy" id="1266666"/>
    <lineage>
        <taxon>Eukaryota</taxon>
        <taxon>Fungi</taxon>
        <taxon>Dikarya</taxon>
        <taxon>Ascomycota</taxon>
        <taxon>Saccharomycotina</taxon>
        <taxon>Saccharomycetes</taxon>
        <taxon>Saccharomycetales</taxon>
        <taxon>Saccharomycetaceae</taxon>
        <taxon>Lachancea</taxon>
    </lineage>
</organism>
<evidence type="ECO:0000256" key="1">
    <source>
        <dbReference type="SAM" id="Coils"/>
    </source>
</evidence>
<proteinExistence type="predicted"/>
<gene>
    <name evidence="2" type="ORF">LANO_0H08482G</name>
</gene>
<dbReference type="OrthoDB" id="4065244at2759"/>
<accession>A0A1G4KLM7</accession>
<keyword evidence="3" id="KW-1185">Reference proteome</keyword>
<feature type="coiled-coil region" evidence="1">
    <location>
        <begin position="68"/>
        <end position="95"/>
    </location>
</feature>
<protein>
    <submittedName>
        <fullName evidence="2">LANO_0H08482g1_1</fullName>
    </submittedName>
</protein>
<evidence type="ECO:0000313" key="2">
    <source>
        <dbReference type="EMBL" id="SCV05483.1"/>
    </source>
</evidence>